<dbReference type="SUPFAM" id="SSF52540">
    <property type="entry name" value="P-loop containing nucleoside triphosphate hydrolases"/>
    <property type="match status" value="1"/>
</dbReference>
<evidence type="ECO:0000256" key="8">
    <source>
        <dbReference type="PROSITE-ProRule" id="PRU00169"/>
    </source>
</evidence>
<accession>A0A975C707</accession>
<evidence type="ECO:0000313" key="11">
    <source>
        <dbReference type="EMBL" id="QTC92737.1"/>
    </source>
</evidence>
<dbReference type="AlphaFoldDB" id="A0A975C707"/>
<dbReference type="PROSITE" id="PS00688">
    <property type="entry name" value="SIGMA54_INTERACT_3"/>
    <property type="match status" value="1"/>
</dbReference>
<dbReference type="Pfam" id="PF02954">
    <property type="entry name" value="HTH_8"/>
    <property type="match status" value="1"/>
</dbReference>
<evidence type="ECO:0000256" key="6">
    <source>
        <dbReference type="ARBA" id="ARBA00023159"/>
    </source>
</evidence>
<evidence type="ECO:0000259" key="10">
    <source>
        <dbReference type="PROSITE" id="PS50110"/>
    </source>
</evidence>
<feature type="modified residue" description="4-aspartylphosphate" evidence="8">
    <location>
        <position position="56"/>
    </location>
</feature>
<gene>
    <name evidence="11" type="ORF">IFJ75_07740</name>
</gene>
<evidence type="ECO:0000256" key="7">
    <source>
        <dbReference type="ARBA" id="ARBA00023163"/>
    </source>
</evidence>
<dbReference type="Gene3D" id="3.40.50.300">
    <property type="entry name" value="P-loop containing nucleotide triphosphate hydrolases"/>
    <property type="match status" value="1"/>
</dbReference>
<sequence>MRSTGADILIVDDEADIRELVSGLLEDEGHGVRVASNAEEALAGIRARKPTLLVLDIWMQGGGMDGLELLDMVKALDADLPVVMISGHGNIETAVSALKRGAYDFIEKPFKSDRLVVVIERALEAASLKRENRRLRAQASVPTGLIGRSAAAQALRSTISKVAPANSRVLISGPPGSGKELVARQIHEASPRGRGEFVAISAAGMTPERLDVELFGEEGADGRPRKIGVFERAHNGTLYLDDVGDMPRESQSRILRVLVDQRFRRVGGEQDVQVDVRVVTSTSRDLKVEITEGRFREDLFHRLNVVPIRVPPLSERREDISELVDYFIDTLSSSQGLPRRRMGDDAVAVLQVHPWPGNVRQLRNNVERLLILATGDLNDPISAEMLPQEVASSNSGASMGAERTIALPLREAREVFEREYLAAQIMRFGGNISRTAAFIGMERSALHRKLKSLGVSPSRGGEDDEGSLD</sequence>
<evidence type="ECO:0000256" key="4">
    <source>
        <dbReference type="ARBA" id="ARBA00023012"/>
    </source>
</evidence>
<keyword evidence="7" id="KW-0804">Transcription</keyword>
<evidence type="ECO:0000256" key="1">
    <source>
        <dbReference type="ARBA" id="ARBA00022553"/>
    </source>
</evidence>
<dbReference type="InterPro" id="IPR001789">
    <property type="entry name" value="Sig_transdc_resp-reg_receiver"/>
</dbReference>
<proteinExistence type="predicted"/>
<keyword evidence="6" id="KW-0010">Activator</keyword>
<dbReference type="InterPro" id="IPR011006">
    <property type="entry name" value="CheY-like_superfamily"/>
</dbReference>
<dbReference type="RefSeq" id="WP_207932015.1">
    <property type="nucleotide sequence ID" value="NZ_CP062222.1"/>
</dbReference>
<dbReference type="InterPro" id="IPR002078">
    <property type="entry name" value="Sigma_54_int"/>
</dbReference>
<dbReference type="GO" id="GO:0000160">
    <property type="term" value="P:phosphorelay signal transduction system"/>
    <property type="evidence" value="ECO:0007669"/>
    <property type="project" value="UniProtKB-KW"/>
</dbReference>
<dbReference type="SUPFAM" id="SSF52172">
    <property type="entry name" value="CheY-like"/>
    <property type="match status" value="1"/>
</dbReference>
<dbReference type="Proteomes" id="UP000663918">
    <property type="component" value="Chromosome"/>
</dbReference>
<feature type="domain" description="Response regulatory" evidence="10">
    <location>
        <begin position="7"/>
        <end position="123"/>
    </location>
</feature>
<dbReference type="PANTHER" id="PTHR32071">
    <property type="entry name" value="TRANSCRIPTIONAL REGULATORY PROTEIN"/>
    <property type="match status" value="1"/>
</dbReference>
<keyword evidence="3" id="KW-0067">ATP-binding</keyword>
<dbReference type="Gene3D" id="1.10.10.60">
    <property type="entry name" value="Homeodomain-like"/>
    <property type="match status" value="1"/>
</dbReference>
<dbReference type="PANTHER" id="PTHR32071:SF17">
    <property type="entry name" value="TRANSCRIPTIONAL REGULATOR (NTRC FAMILY)"/>
    <property type="match status" value="1"/>
</dbReference>
<dbReference type="FunFam" id="3.40.50.300:FF:000006">
    <property type="entry name" value="DNA-binding transcriptional regulator NtrC"/>
    <property type="match status" value="1"/>
</dbReference>
<keyword evidence="5" id="KW-0805">Transcription regulation</keyword>
<evidence type="ECO:0000313" key="12">
    <source>
        <dbReference type="Proteomes" id="UP000663918"/>
    </source>
</evidence>
<dbReference type="Gene3D" id="3.40.50.2300">
    <property type="match status" value="1"/>
</dbReference>
<name>A0A975C707_9CAUL</name>
<dbReference type="InterPro" id="IPR058031">
    <property type="entry name" value="AAA_lid_NorR"/>
</dbReference>
<dbReference type="InterPro" id="IPR027417">
    <property type="entry name" value="P-loop_NTPase"/>
</dbReference>
<dbReference type="EMBL" id="CP062222">
    <property type="protein sequence ID" value="QTC92737.1"/>
    <property type="molecule type" value="Genomic_DNA"/>
</dbReference>
<dbReference type="PROSITE" id="PS50110">
    <property type="entry name" value="RESPONSE_REGULATORY"/>
    <property type="match status" value="1"/>
</dbReference>
<organism evidence="11 12">
    <name type="scientific">Brevundimonas goettingensis</name>
    <dbReference type="NCBI Taxonomy" id="2774190"/>
    <lineage>
        <taxon>Bacteria</taxon>
        <taxon>Pseudomonadati</taxon>
        <taxon>Pseudomonadota</taxon>
        <taxon>Alphaproteobacteria</taxon>
        <taxon>Caulobacterales</taxon>
        <taxon>Caulobacteraceae</taxon>
        <taxon>Brevundimonas</taxon>
    </lineage>
</organism>
<dbReference type="KEGG" id="bgoe:IFJ75_07740"/>
<evidence type="ECO:0000256" key="3">
    <source>
        <dbReference type="ARBA" id="ARBA00022840"/>
    </source>
</evidence>
<keyword evidence="1 8" id="KW-0597">Phosphoprotein</keyword>
<dbReference type="SMART" id="SM00382">
    <property type="entry name" value="AAA"/>
    <property type="match status" value="1"/>
</dbReference>
<dbReference type="GO" id="GO:0005524">
    <property type="term" value="F:ATP binding"/>
    <property type="evidence" value="ECO:0007669"/>
    <property type="project" value="UniProtKB-KW"/>
</dbReference>
<dbReference type="CDD" id="cd00009">
    <property type="entry name" value="AAA"/>
    <property type="match status" value="1"/>
</dbReference>
<evidence type="ECO:0000256" key="2">
    <source>
        <dbReference type="ARBA" id="ARBA00022741"/>
    </source>
</evidence>
<dbReference type="FunFam" id="3.40.50.2300:FF:000018">
    <property type="entry name" value="DNA-binding transcriptional regulator NtrC"/>
    <property type="match status" value="1"/>
</dbReference>
<dbReference type="Pfam" id="PF25601">
    <property type="entry name" value="AAA_lid_14"/>
    <property type="match status" value="1"/>
</dbReference>
<dbReference type="InterPro" id="IPR002197">
    <property type="entry name" value="HTH_Fis"/>
</dbReference>
<dbReference type="GO" id="GO:0006355">
    <property type="term" value="P:regulation of DNA-templated transcription"/>
    <property type="evidence" value="ECO:0007669"/>
    <property type="project" value="InterPro"/>
</dbReference>
<dbReference type="Gene3D" id="1.10.8.60">
    <property type="match status" value="1"/>
</dbReference>
<keyword evidence="4" id="KW-0902">Two-component regulatory system</keyword>
<dbReference type="FunFam" id="1.10.10.60:FF:000165">
    <property type="entry name" value="Two-component system nitrogen regulation response regulator NtrX"/>
    <property type="match status" value="1"/>
</dbReference>
<dbReference type="Pfam" id="PF00158">
    <property type="entry name" value="Sigma54_activat"/>
    <property type="match status" value="1"/>
</dbReference>
<dbReference type="PROSITE" id="PS50045">
    <property type="entry name" value="SIGMA54_INTERACT_4"/>
    <property type="match status" value="1"/>
</dbReference>
<evidence type="ECO:0000256" key="5">
    <source>
        <dbReference type="ARBA" id="ARBA00023015"/>
    </source>
</evidence>
<dbReference type="Pfam" id="PF00072">
    <property type="entry name" value="Response_reg"/>
    <property type="match status" value="1"/>
</dbReference>
<dbReference type="GO" id="GO:0043565">
    <property type="term" value="F:sequence-specific DNA binding"/>
    <property type="evidence" value="ECO:0007669"/>
    <property type="project" value="InterPro"/>
</dbReference>
<keyword evidence="2" id="KW-0547">Nucleotide-binding</keyword>
<dbReference type="SUPFAM" id="SSF46689">
    <property type="entry name" value="Homeodomain-like"/>
    <property type="match status" value="1"/>
</dbReference>
<dbReference type="InterPro" id="IPR025944">
    <property type="entry name" value="Sigma_54_int_dom_CS"/>
</dbReference>
<reference evidence="11" key="1">
    <citation type="submission" date="2020-09" db="EMBL/GenBank/DDBJ databases">
        <title>Brevundimonas sp. LVF2 isolated from a puddle in Goettingen, Germany.</title>
        <authorList>
            <person name="Friedrich I."/>
            <person name="Klassen A."/>
            <person name="Hannes N."/>
            <person name="Schneider D."/>
            <person name="Hertel R."/>
            <person name="Daniel R."/>
        </authorList>
    </citation>
    <scope>NUCLEOTIDE SEQUENCE</scope>
    <source>
        <strain evidence="11">LVF2</strain>
    </source>
</reference>
<dbReference type="InterPro" id="IPR009057">
    <property type="entry name" value="Homeodomain-like_sf"/>
</dbReference>
<dbReference type="SMART" id="SM00448">
    <property type="entry name" value="REC"/>
    <property type="match status" value="1"/>
</dbReference>
<keyword evidence="12" id="KW-1185">Reference proteome</keyword>
<dbReference type="InterPro" id="IPR003593">
    <property type="entry name" value="AAA+_ATPase"/>
</dbReference>
<evidence type="ECO:0000259" key="9">
    <source>
        <dbReference type="PROSITE" id="PS50045"/>
    </source>
</evidence>
<dbReference type="CDD" id="cd17550">
    <property type="entry name" value="REC_NtrX-like"/>
    <property type="match status" value="1"/>
</dbReference>
<feature type="domain" description="Sigma-54 factor interaction" evidence="9">
    <location>
        <begin position="145"/>
        <end position="371"/>
    </location>
</feature>
<protein>
    <submittedName>
        <fullName evidence="11">Sigma-54-dependent Fis family transcriptional regulator</fullName>
    </submittedName>
</protein>